<gene>
    <name evidence="1" type="ORF">ACFFVF_11870</name>
</gene>
<dbReference type="InterPro" id="IPR021452">
    <property type="entry name" value="DUF3103"/>
</dbReference>
<sequence length="366" mass="41802">MKTNFRKIASLLAISTFFFSCNNEPVVENESNESSYLSSDKIELAKYIANSIKSSSGINLFSNEKFKDQNEVLLTEVFNSLNMKNDEEFISEEIRKEGILECFVYNQEKMNSNFLNDLQILFVPIDDNVKKLEGVDINGNKIIVDALKPSDKPMLFIDQHGKFEFQKNMNSFNEELKKRGYDYKLTDNVANKSTAVDFNKIDAIKLADVEEPWFKGNPEIYAIVFNFDKNFNDPSVPPLRVLQMPYIKKKNVLYTPEQPFVFWNEHTRNAATMIIMEEDSGFDYATVINIVIKAIGTGVTIGTGDVVWTPFVVNTVTSVLDAIKGNWSKDSDDEIDQYYIIRKQNVNQLKKGASNNASITYSFETL</sequence>
<dbReference type="PROSITE" id="PS51257">
    <property type="entry name" value="PROKAR_LIPOPROTEIN"/>
    <property type="match status" value="1"/>
</dbReference>
<organism evidence="1 2">
    <name type="scientific">Flavobacterium jumunjinense</name>
    <dbReference type="NCBI Taxonomy" id="998845"/>
    <lineage>
        <taxon>Bacteria</taxon>
        <taxon>Pseudomonadati</taxon>
        <taxon>Bacteroidota</taxon>
        <taxon>Flavobacteriia</taxon>
        <taxon>Flavobacteriales</taxon>
        <taxon>Flavobacteriaceae</taxon>
        <taxon>Flavobacterium</taxon>
    </lineage>
</organism>
<comment type="caution">
    <text evidence="1">The sequence shown here is derived from an EMBL/GenBank/DDBJ whole genome shotgun (WGS) entry which is preliminary data.</text>
</comment>
<dbReference type="Pfam" id="PF11301">
    <property type="entry name" value="DUF3103"/>
    <property type="match status" value="1"/>
</dbReference>
<dbReference type="EMBL" id="JBHMEY010000042">
    <property type="protein sequence ID" value="MFB9097216.1"/>
    <property type="molecule type" value="Genomic_DNA"/>
</dbReference>
<protein>
    <submittedName>
        <fullName evidence="1">DUF3103 family protein</fullName>
    </submittedName>
</protein>
<keyword evidence="2" id="KW-1185">Reference proteome</keyword>
<evidence type="ECO:0000313" key="2">
    <source>
        <dbReference type="Proteomes" id="UP001589607"/>
    </source>
</evidence>
<accession>A0ABV5GQE9</accession>
<dbReference type="RefSeq" id="WP_236457865.1">
    <property type="nucleotide sequence ID" value="NZ_CBCSGE010000005.1"/>
</dbReference>
<evidence type="ECO:0000313" key="1">
    <source>
        <dbReference type="EMBL" id="MFB9097216.1"/>
    </source>
</evidence>
<proteinExistence type="predicted"/>
<name>A0ABV5GQE9_9FLAO</name>
<reference evidence="1 2" key="1">
    <citation type="submission" date="2024-09" db="EMBL/GenBank/DDBJ databases">
        <authorList>
            <person name="Sun Q."/>
            <person name="Mori K."/>
        </authorList>
    </citation>
    <scope>NUCLEOTIDE SEQUENCE [LARGE SCALE GENOMIC DNA]</scope>
    <source>
        <strain evidence="1 2">CECT 7955</strain>
    </source>
</reference>
<dbReference type="Proteomes" id="UP001589607">
    <property type="component" value="Unassembled WGS sequence"/>
</dbReference>